<name>A0AAV3UIA0_9EURY</name>
<dbReference type="Proteomes" id="UP001501729">
    <property type="component" value="Unassembled WGS sequence"/>
</dbReference>
<keyword evidence="8" id="KW-1185">Reference proteome</keyword>
<dbReference type="Gene3D" id="2.130.10.130">
    <property type="entry name" value="Integrin alpha, N-terminal"/>
    <property type="match status" value="1"/>
</dbReference>
<keyword evidence="3" id="KW-0560">Oxidoreductase</keyword>
<proteinExistence type="predicted"/>
<dbReference type="InterPro" id="IPR011707">
    <property type="entry name" value="Cu-oxidase-like_N"/>
</dbReference>
<evidence type="ECO:0000256" key="3">
    <source>
        <dbReference type="ARBA" id="ARBA00023002"/>
    </source>
</evidence>
<dbReference type="Pfam" id="PF07731">
    <property type="entry name" value="Cu-oxidase_2"/>
    <property type="match status" value="1"/>
</dbReference>
<dbReference type="InterPro" id="IPR045087">
    <property type="entry name" value="Cu-oxidase_fam"/>
</dbReference>
<dbReference type="EMBL" id="BAABKX010000008">
    <property type="protein sequence ID" value="GAA5051417.1"/>
    <property type="molecule type" value="Genomic_DNA"/>
</dbReference>
<gene>
    <name evidence="7" type="ORF">GCM10025751_26560</name>
</gene>
<dbReference type="PROSITE" id="PS00080">
    <property type="entry name" value="MULTICOPPER_OXIDASE2"/>
    <property type="match status" value="1"/>
</dbReference>
<dbReference type="PROSITE" id="PS00079">
    <property type="entry name" value="MULTICOPPER_OXIDASE1"/>
    <property type="match status" value="1"/>
</dbReference>
<dbReference type="GO" id="GO:0005507">
    <property type="term" value="F:copper ion binding"/>
    <property type="evidence" value="ECO:0007669"/>
    <property type="project" value="InterPro"/>
</dbReference>
<keyword evidence="2" id="KW-0732">Signal</keyword>
<dbReference type="Gene3D" id="2.60.40.420">
    <property type="entry name" value="Cupredoxins - blue copper proteins"/>
    <property type="match status" value="4"/>
</dbReference>
<feature type="compositionally biased region" description="Basic and acidic residues" evidence="4">
    <location>
        <begin position="79"/>
        <end position="94"/>
    </location>
</feature>
<evidence type="ECO:0000313" key="7">
    <source>
        <dbReference type="EMBL" id="GAA5051417.1"/>
    </source>
</evidence>
<keyword evidence="1" id="KW-0479">Metal-binding</keyword>
<dbReference type="InterPro" id="IPR011706">
    <property type="entry name" value="Cu-oxidase_C"/>
</dbReference>
<evidence type="ECO:0000259" key="5">
    <source>
        <dbReference type="Pfam" id="PF07731"/>
    </source>
</evidence>
<dbReference type="InterPro" id="IPR002355">
    <property type="entry name" value="Cu_oxidase_Cu_BS"/>
</dbReference>
<evidence type="ECO:0000313" key="8">
    <source>
        <dbReference type="Proteomes" id="UP001501729"/>
    </source>
</evidence>
<feature type="compositionally biased region" description="Basic and acidic residues" evidence="4">
    <location>
        <begin position="882"/>
        <end position="907"/>
    </location>
</feature>
<feature type="compositionally biased region" description="Pro residues" evidence="4">
    <location>
        <begin position="913"/>
        <end position="922"/>
    </location>
</feature>
<organism evidence="7 8">
    <name type="scientific">Haladaptatus pallidirubidus</name>
    <dbReference type="NCBI Taxonomy" id="1008152"/>
    <lineage>
        <taxon>Archaea</taxon>
        <taxon>Methanobacteriati</taxon>
        <taxon>Methanobacteriota</taxon>
        <taxon>Stenosarchaea group</taxon>
        <taxon>Halobacteria</taxon>
        <taxon>Halobacteriales</taxon>
        <taxon>Haladaptataceae</taxon>
        <taxon>Haladaptatus</taxon>
    </lineage>
</organism>
<evidence type="ECO:0000256" key="4">
    <source>
        <dbReference type="SAM" id="MobiDB-lite"/>
    </source>
</evidence>
<evidence type="ECO:0000259" key="6">
    <source>
        <dbReference type="Pfam" id="PF07732"/>
    </source>
</evidence>
<dbReference type="InterPro" id="IPR028994">
    <property type="entry name" value="Integrin_alpha_N"/>
</dbReference>
<feature type="domain" description="Plastocyanin-like" evidence="6">
    <location>
        <begin position="96"/>
        <end position="178"/>
    </location>
</feature>
<dbReference type="PANTHER" id="PTHR11709">
    <property type="entry name" value="MULTI-COPPER OXIDASE"/>
    <property type="match status" value="1"/>
</dbReference>
<dbReference type="InterPro" id="IPR033138">
    <property type="entry name" value="Cu_oxidase_CS"/>
</dbReference>
<dbReference type="GO" id="GO:0016491">
    <property type="term" value="F:oxidoreductase activity"/>
    <property type="evidence" value="ECO:0007669"/>
    <property type="project" value="UniProtKB-KW"/>
</dbReference>
<accession>A0AAV3UIA0</accession>
<evidence type="ECO:0000256" key="2">
    <source>
        <dbReference type="ARBA" id="ARBA00022729"/>
    </source>
</evidence>
<comment type="caution">
    <text evidence="7">The sequence shown here is derived from an EMBL/GenBank/DDBJ whole genome shotgun (WGS) entry which is preliminary data.</text>
</comment>
<protein>
    <recommendedName>
        <fullName evidence="9">Multicopper oxidase</fullName>
    </recommendedName>
</protein>
<feature type="region of interest" description="Disordered" evidence="4">
    <location>
        <begin position="850"/>
        <end position="932"/>
    </location>
</feature>
<evidence type="ECO:0000256" key="1">
    <source>
        <dbReference type="ARBA" id="ARBA00022723"/>
    </source>
</evidence>
<dbReference type="Pfam" id="PF01839">
    <property type="entry name" value="FG-GAP"/>
    <property type="match status" value="1"/>
</dbReference>
<feature type="region of interest" description="Disordered" evidence="4">
    <location>
        <begin position="1"/>
        <end position="22"/>
    </location>
</feature>
<feature type="domain" description="Plastocyanin-like" evidence="5">
    <location>
        <begin position="541"/>
        <end position="648"/>
    </location>
</feature>
<dbReference type="Pfam" id="PF07732">
    <property type="entry name" value="Cu-oxidase_3"/>
    <property type="match status" value="1"/>
</dbReference>
<feature type="region of interest" description="Disordered" evidence="4">
    <location>
        <begin position="436"/>
        <end position="478"/>
    </location>
</feature>
<dbReference type="InterPro" id="IPR013517">
    <property type="entry name" value="FG-GAP"/>
</dbReference>
<reference evidence="7 8" key="1">
    <citation type="journal article" date="2019" name="Int. J. Syst. Evol. Microbiol.">
        <title>The Global Catalogue of Microorganisms (GCM) 10K type strain sequencing project: providing services to taxonomists for standard genome sequencing and annotation.</title>
        <authorList>
            <consortium name="The Broad Institute Genomics Platform"/>
            <consortium name="The Broad Institute Genome Sequencing Center for Infectious Disease"/>
            <person name="Wu L."/>
            <person name="Ma J."/>
        </authorList>
    </citation>
    <scope>NUCLEOTIDE SEQUENCE [LARGE SCALE GENOMIC DNA]</scope>
    <source>
        <strain evidence="7 8">JCM 17504</strain>
    </source>
</reference>
<dbReference type="InterPro" id="IPR008972">
    <property type="entry name" value="Cupredoxin"/>
</dbReference>
<dbReference type="PANTHER" id="PTHR11709:SF486">
    <property type="entry name" value="MULTICOPPER OXIDASE"/>
    <property type="match status" value="1"/>
</dbReference>
<sequence>MLEEDEPKEVPDEPTNGGKVRQFTVHAISTDIVYNKYGLHQPNAAMYVLEENLEEARKASGKVPDDAFALIDDNEEAGDEQKSGKDKNSECNKAEVDTSVLQPLTIRANKGDIVEIKFVNHLCRHASIHQTALPYNVQTSDGLDVGYNDDTTVAPGDSIEYKWHASHRGTHYFYDGANPAVDSGDKPPEEANLLSRGLFGSIVVEPEGATWTDPETGEKLRSGVNAIIHDPQFIGTSYREFVVHYHTPEGIYTCDDEQLTFPNSDEPQTTHAINYRADPTGNRLREDCPDCAEDEFFYNSWVHGDPGGGDIFPEAYLGDPTKFVAVSASLEENHVHHLHGHRWKEVPDIERSDTIDSQTIGLGAAYETYLTAAHGNVETETSVRPDMTSQEAFEVGAGGAHRSTGDYLFHCHLFPHYGEGMWSLFRVHDQIQDHLKALPGNNPPNQEDDLGFPDFIPGEKGEQPPEPPSPIGRQPTSKEREALGSDILPGAPYTDPCDPQFEPAFEGEKREYTIVGVPANIAYNDAGDHDPDGMVFALEEDAKKIKNGEMNPEPLVIRANVGDCIEVTLKDEFDVSTSNHPHFVSFDVLGSDSLATGYNYSQSADPGPDGELTFRWYADEEGTIFFHDHITGIENVMHGMFCGLIIEPRDSEWLDPYSGKPIRSGTQAIIKNPNGNDFREQALAFHDFAQLVDRDGNFVTQQEEHQENAGVMAINLRNTPYYHRDDCDPAYVHSSYVHGDPETPVVESYAGDPLRLHVWQAAWEEQHNFFIHENGLDPEGFTAEESTSHIFGTSEAFTFQVQEDHDFEEMNNPSGLPVRDYLFGSSMIDDIWNGMWGLHRTFDAEVNHLQPLPDRGTPSGKISNKQLKKMGHPAPYSNWEENGQKDKLLYDKKDDQAFPPDKDERQNDGINGNPPPLAPEPGNPCSDDSPITSYDVTAFQTEIEFDDYGDHDPCGVIFALDEHVEDIKAGRRQPEPLMIRVNRGDCVEINLTNDLPHDLGNNDDQPQMRPNQQWERSERISLHSGGVEYDANGSDGATVGFNYDQTIPPGETITYRWSGDTEFEAAVMWDMADLRSNRHRGAFGKLMIEPQDSTWLDPVTGEPYMDSSNGPANTGTNAIVKNPNGADFREFGLSFSDGRYIINEKNPDSCVVPPGFDADEIDPDDPCNQLGDPEDQGYGAINNRAEPFIRRFDKDPRQHKVYSSEVHGDPATPVLNAYLNDPVTFRVQMSADKARGITFHLADHQWDRFTSVTETGNRGYIPIGVDDRFGVGKALSFKMHDGAGGVANSTGDFIYQETKERRRLESGLWGIFRVGDKQNDFQKPIQPLPDRCQIPIDDRPGWQVARGDFTGDGTRDILVGVSESNLGGSKAGAAYLFTGPIKPSQITDLTDADVRIIGTAAGEQAGTSVALTDYNGNGSNDIVIKSNSKRYIIPRNQIAHGKESLSQEMRLADAAIKEEL</sequence>
<evidence type="ECO:0008006" key="9">
    <source>
        <dbReference type="Google" id="ProtNLM"/>
    </source>
</evidence>
<dbReference type="SUPFAM" id="SSF69318">
    <property type="entry name" value="Integrin alpha N-terminal domain"/>
    <property type="match status" value="1"/>
</dbReference>
<feature type="region of interest" description="Disordered" evidence="4">
    <location>
        <begin position="75"/>
        <end position="94"/>
    </location>
</feature>
<dbReference type="SUPFAM" id="SSF49503">
    <property type="entry name" value="Cupredoxins"/>
    <property type="match status" value="4"/>
</dbReference>